<name>A0A2U9AW64_SCOMX</name>
<sequence length="56" mass="6040">MDRLADEVRQTSPWTVMYTDDTDEICSESGEKVEASLGGGGGVHQRVVNELENAGV</sequence>
<accession>A0A2U9AW64</accession>
<keyword evidence="2" id="KW-1185">Reference proteome</keyword>
<evidence type="ECO:0000313" key="2">
    <source>
        <dbReference type="Proteomes" id="UP000246464"/>
    </source>
</evidence>
<dbReference type="AlphaFoldDB" id="A0A2U9AW64"/>
<evidence type="ECO:0000313" key="1">
    <source>
        <dbReference type="EMBL" id="AWO95866.1"/>
    </source>
</evidence>
<organism evidence="1 2">
    <name type="scientific">Scophthalmus maximus</name>
    <name type="common">Turbot</name>
    <name type="synonym">Psetta maxima</name>
    <dbReference type="NCBI Taxonomy" id="52904"/>
    <lineage>
        <taxon>Eukaryota</taxon>
        <taxon>Metazoa</taxon>
        <taxon>Chordata</taxon>
        <taxon>Craniata</taxon>
        <taxon>Vertebrata</taxon>
        <taxon>Euteleostomi</taxon>
        <taxon>Actinopterygii</taxon>
        <taxon>Neopterygii</taxon>
        <taxon>Teleostei</taxon>
        <taxon>Neoteleostei</taxon>
        <taxon>Acanthomorphata</taxon>
        <taxon>Carangaria</taxon>
        <taxon>Pleuronectiformes</taxon>
        <taxon>Pleuronectoidei</taxon>
        <taxon>Scophthalmidae</taxon>
        <taxon>Scophthalmus</taxon>
    </lineage>
</organism>
<gene>
    <name evidence="1" type="ORF">SMAX5B_000905</name>
</gene>
<feature type="non-terminal residue" evidence="1">
    <location>
        <position position="56"/>
    </location>
</feature>
<dbReference type="GO" id="GO:0003964">
    <property type="term" value="F:RNA-directed DNA polymerase activity"/>
    <property type="evidence" value="ECO:0007669"/>
    <property type="project" value="UniProtKB-KW"/>
</dbReference>
<keyword evidence="1" id="KW-0255">Endonuclease</keyword>
<dbReference type="GO" id="GO:0004519">
    <property type="term" value="F:endonuclease activity"/>
    <property type="evidence" value="ECO:0007669"/>
    <property type="project" value="UniProtKB-KW"/>
</dbReference>
<keyword evidence="1" id="KW-0540">Nuclease</keyword>
<keyword evidence="1" id="KW-0378">Hydrolase</keyword>
<dbReference type="EMBL" id="CP026243">
    <property type="protein sequence ID" value="AWO95866.1"/>
    <property type="molecule type" value="Genomic_DNA"/>
</dbReference>
<keyword evidence="1" id="KW-0808">Transferase</keyword>
<keyword evidence="1" id="KW-0548">Nucleotidyltransferase</keyword>
<proteinExistence type="predicted"/>
<keyword evidence="1" id="KW-0695">RNA-directed DNA polymerase</keyword>
<protein>
    <submittedName>
        <fullName evidence="1">Endonuclease-reverse transcriptase HmRTE-e01</fullName>
    </submittedName>
</protein>
<dbReference type="Proteomes" id="UP000246464">
    <property type="component" value="Chromosome 1"/>
</dbReference>
<reference evidence="1 2" key="1">
    <citation type="submission" date="2017-12" db="EMBL/GenBank/DDBJ databases">
        <title>Integrating genomic resources of turbot (Scophthalmus maximus) in depth evaluation of genetic and physical mapping variation across individuals.</title>
        <authorList>
            <person name="Martinez P."/>
        </authorList>
    </citation>
    <scope>NUCLEOTIDE SEQUENCE [LARGE SCALE GENOMIC DNA]</scope>
</reference>